<keyword evidence="9" id="KW-0131">Cell cycle</keyword>
<accession>A0A1F6EAG5</accession>
<evidence type="ECO:0000256" key="4">
    <source>
        <dbReference type="ARBA" id="ARBA00023015"/>
    </source>
</evidence>
<comment type="subcellular location">
    <subcellularLocation>
        <location evidence="7">Cytoplasm</location>
        <location evidence="7">Nucleoid</location>
    </subcellularLocation>
</comment>
<dbReference type="Pfam" id="PF02381">
    <property type="entry name" value="MraZ"/>
    <property type="match status" value="2"/>
</dbReference>
<reference evidence="9 10" key="1">
    <citation type="journal article" date="2016" name="Nat. Commun.">
        <title>Thousands of microbial genomes shed light on interconnected biogeochemical processes in an aquifer system.</title>
        <authorList>
            <person name="Anantharaman K."/>
            <person name="Brown C.T."/>
            <person name="Hug L.A."/>
            <person name="Sharon I."/>
            <person name="Castelle C.J."/>
            <person name="Probst A.J."/>
            <person name="Thomas B.C."/>
            <person name="Singh A."/>
            <person name="Wilkins M.J."/>
            <person name="Karaoz U."/>
            <person name="Brodie E.L."/>
            <person name="Williams K.H."/>
            <person name="Hubbard S.S."/>
            <person name="Banfield J.F."/>
        </authorList>
    </citation>
    <scope>NUCLEOTIDE SEQUENCE [LARGE SCALE GENOMIC DNA]</scope>
</reference>
<dbReference type="Proteomes" id="UP000176914">
    <property type="component" value="Unassembled WGS sequence"/>
</dbReference>
<evidence type="ECO:0000256" key="1">
    <source>
        <dbReference type="ARBA" id="ARBA00013860"/>
    </source>
</evidence>
<dbReference type="CDD" id="cd16320">
    <property type="entry name" value="MraZ_N"/>
    <property type="match status" value="1"/>
</dbReference>
<evidence type="ECO:0000256" key="2">
    <source>
        <dbReference type="ARBA" id="ARBA00022490"/>
    </source>
</evidence>
<evidence type="ECO:0000256" key="6">
    <source>
        <dbReference type="ARBA" id="ARBA00023163"/>
    </source>
</evidence>
<dbReference type="AlphaFoldDB" id="A0A1F6EAG5"/>
<protein>
    <recommendedName>
        <fullName evidence="1 7">Transcriptional regulator MraZ</fullName>
    </recommendedName>
</protein>
<dbReference type="InterPro" id="IPR003444">
    <property type="entry name" value="MraZ"/>
</dbReference>
<dbReference type="HAMAP" id="MF_01008">
    <property type="entry name" value="MraZ"/>
    <property type="match status" value="1"/>
</dbReference>
<dbReference type="InterPro" id="IPR020603">
    <property type="entry name" value="MraZ_dom"/>
</dbReference>
<dbReference type="NCBIfam" id="TIGR00242">
    <property type="entry name" value="division/cell wall cluster transcriptional repressor MraZ"/>
    <property type="match status" value="1"/>
</dbReference>
<keyword evidence="5 7" id="KW-0238">DNA-binding</keyword>
<dbReference type="GO" id="GO:2000143">
    <property type="term" value="P:negative regulation of DNA-templated transcription initiation"/>
    <property type="evidence" value="ECO:0007669"/>
    <property type="project" value="TreeGrafter"/>
</dbReference>
<dbReference type="GO" id="GO:0003700">
    <property type="term" value="F:DNA-binding transcription factor activity"/>
    <property type="evidence" value="ECO:0007669"/>
    <property type="project" value="UniProtKB-UniRule"/>
</dbReference>
<keyword evidence="9" id="KW-0132">Cell division</keyword>
<feature type="domain" description="SpoVT-AbrB" evidence="8">
    <location>
        <begin position="8"/>
        <end position="50"/>
    </location>
</feature>
<evidence type="ECO:0000256" key="7">
    <source>
        <dbReference type="HAMAP-Rule" id="MF_01008"/>
    </source>
</evidence>
<keyword evidence="4 7" id="KW-0805">Transcription regulation</keyword>
<feature type="domain" description="SpoVT-AbrB" evidence="8">
    <location>
        <begin position="79"/>
        <end position="122"/>
    </location>
</feature>
<dbReference type="InterPro" id="IPR035642">
    <property type="entry name" value="MraZ_N"/>
</dbReference>
<dbReference type="InterPro" id="IPR038619">
    <property type="entry name" value="MraZ_sf"/>
</dbReference>
<gene>
    <name evidence="7" type="primary">mraZ</name>
    <name evidence="9" type="ORF">A3C20_04085</name>
</gene>
<evidence type="ECO:0000313" key="9">
    <source>
        <dbReference type="EMBL" id="OGG70675.1"/>
    </source>
</evidence>
<organism evidence="9 10">
    <name type="scientific">Candidatus Kaiserbacteria bacterium RIFCSPHIGHO2_02_FULL_55_25</name>
    <dbReference type="NCBI Taxonomy" id="1798498"/>
    <lineage>
        <taxon>Bacteria</taxon>
        <taxon>Candidatus Kaiseribacteriota</taxon>
    </lineage>
</organism>
<dbReference type="SUPFAM" id="SSF89447">
    <property type="entry name" value="AbrB/MazE/MraZ-like"/>
    <property type="match status" value="1"/>
</dbReference>
<evidence type="ECO:0000256" key="3">
    <source>
        <dbReference type="ARBA" id="ARBA00022737"/>
    </source>
</evidence>
<keyword evidence="6 7" id="KW-0804">Transcription</keyword>
<keyword evidence="2 7" id="KW-0963">Cytoplasm</keyword>
<dbReference type="EMBL" id="MFLL01000001">
    <property type="protein sequence ID" value="OGG70675.1"/>
    <property type="molecule type" value="Genomic_DNA"/>
</dbReference>
<dbReference type="PROSITE" id="PS51740">
    <property type="entry name" value="SPOVT_ABRB"/>
    <property type="match status" value="2"/>
</dbReference>
<evidence type="ECO:0000259" key="8">
    <source>
        <dbReference type="PROSITE" id="PS51740"/>
    </source>
</evidence>
<comment type="similarity">
    <text evidence="7">Belongs to the MraZ family.</text>
</comment>
<evidence type="ECO:0000313" key="10">
    <source>
        <dbReference type="Proteomes" id="UP000176914"/>
    </source>
</evidence>
<comment type="caution">
    <text evidence="9">The sequence shown here is derived from an EMBL/GenBank/DDBJ whole genome shotgun (WGS) entry which is preliminary data.</text>
</comment>
<dbReference type="GO" id="GO:0009295">
    <property type="term" value="C:nucleoid"/>
    <property type="evidence" value="ECO:0007669"/>
    <property type="project" value="UniProtKB-SubCell"/>
</dbReference>
<dbReference type="GO" id="GO:0051301">
    <property type="term" value="P:cell division"/>
    <property type="evidence" value="ECO:0007669"/>
    <property type="project" value="UniProtKB-KW"/>
</dbReference>
<dbReference type="InterPro" id="IPR037914">
    <property type="entry name" value="SpoVT-AbrB_sf"/>
</dbReference>
<evidence type="ECO:0000256" key="5">
    <source>
        <dbReference type="ARBA" id="ARBA00023125"/>
    </source>
</evidence>
<keyword evidence="3" id="KW-0677">Repeat</keyword>
<dbReference type="CDD" id="cd16321">
    <property type="entry name" value="MraZ_C"/>
    <property type="match status" value="1"/>
</dbReference>
<dbReference type="InterPro" id="IPR007159">
    <property type="entry name" value="SpoVT-AbrB_dom"/>
</dbReference>
<dbReference type="PANTHER" id="PTHR34701:SF1">
    <property type="entry name" value="TRANSCRIPTIONAL REGULATOR MRAZ"/>
    <property type="match status" value="1"/>
</dbReference>
<dbReference type="PANTHER" id="PTHR34701">
    <property type="entry name" value="TRANSCRIPTIONAL REGULATOR MRAZ"/>
    <property type="match status" value="1"/>
</dbReference>
<name>A0A1F6EAG5_9BACT</name>
<dbReference type="GO" id="GO:0005737">
    <property type="term" value="C:cytoplasm"/>
    <property type="evidence" value="ECO:0007669"/>
    <property type="project" value="UniProtKB-UniRule"/>
</dbReference>
<comment type="subunit">
    <text evidence="7">Forms oligomers.</text>
</comment>
<dbReference type="InterPro" id="IPR035644">
    <property type="entry name" value="MraZ_C"/>
</dbReference>
<dbReference type="Gene3D" id="3.40.1550.20">
    <property type="entry name" value="Transcriptional regulator MraZ domain"/>
    <property type="match status" value="1"/>
</dbReference>
<dbReference type="GO" id="GO:0000976">
    <property type="term" value="F:transcription cis-regulatory region binding"/>
    <property type="evidence" value="ECO:0007669"/>
    <property type="project" value="TreeGrafter"/>
</dbReference>
<sequence length="147" mass="16575">MSHLLIGEYEHTLDEKKRVSLPKTFRAALGKRVVMTRGLDNCLYIYSHGAWAKVAEKLQSLSIVNEDTRGFNRFMLSGAAEVEVDGVGRILIPDHQKEFAQLKRTVVFTGVSDHVEVWDAAKWKSYKARIEKDADKMAKKLGEIGAL</sequence>
<proteinExistence type="inferred from homology"/>